<dbReference type="EMBL" id="DXBC01000016">
    <property type="protein sequence ID" value="HIZ78333.1"/>
    <property type="molecule type" value="Genomic_DNA"/>
</dbReference>
<organism evidence="2 3">
    <name type="scientific">Candidatus Lachnoclostridium stercorigallinarum</name>
    <dbReference type="NCBI Taxonomy" id="2838634"/>
    <lineage>
        <taxon>Bacteria</taxon>
        <taxon>Bacillati</taxon>
        <taxon>Bacillota</taxon>
        <taxon>Clostridia</taxon>
        <taxon>Lachnospirales</taxon>
        <taxon>Lachnospiraceae</taxon>
    </lineage>
</organism>
<keyword evidence="1" id="KW-0812">Transmembrane</keyword>
<dbReference type="AlphaFoldDB" id="A0A9D2GFQ8"/>
<protein>
    <submittedName>
        <fullName evidence="2">Uncharacterized protein</fullName>
    </submittedName>
</protein>
<gene>
    <name evidence="2" type="ORF">IAA17_00870</name>
</gene>
<keyword evidence="1" id="KW-0472">Membrane</keyword>
<evidence type="ECO:0000256" key="1">
    <source>
        <dbReference type="SAM" id="Phobius"/>
    </source>
</evidence>
<proteinExistence type="predicted"/>
<feature type="transmembrane region" description="Helical" evidence="1">
    <location>
        <begin position="64"/>
        <end position="81"/>
    </location>
</feature>
<keyword evidence="1" id="KW-1133">Transmembrane helix</keyword>
<dbReference type="Proteomes" id="UP000824101">
    <property type="component" value="Unassembled WGS sequence"/>
</dbReference>
<accession>A0A9D2GFQ8</accession>
<name>A0A9D2GFQ8_9FIRM</name>
<feature type="transmembrane region" description="Helical" evidence="1">
    <location>
        <begin position="35"/>
        <end position="52"/>
    </location>
</feature>
<reference evidence="2" key="1">
    <citation type="journal article" date="2021" name="PeerJ">
        <title>Extensive microbial diversity within the chicken gut microbiome revealed by metagenomics and culture.</title>
        <authorList>
            <person name="Gilroy R."/>
            <person name="Ravi A."/>
            <person name="Getino M."/>
            <person name="Pursley I."/>
            <person name="Horton D.L."/>
            <person name="Alikhan N.F."/>
            <person name="Baker D."/>
            <person name="Gharbi K."/>
            <person name="Hall N."/>
            <person name="Watson M."/>
            <person name="Adriaenssens E.M."/>
            <person name="Foster-Nyarko E."/>
            <person name="Jarju S."/>
            <person name="Secka A."/>
            <person name="Antonio M."/>
            <person name="Oren A."/>
            <person name="Chaudhuri R.R."/>
            <person name="La Ragione R."/>
            <person name="Hildebrand F."/>
            <person name="Pallen M.J."/>
        </authorList>
    </citation>
    <scope>NUCLEOTIDE SEQUENCE</scope>
    <source>
        <strain evidence="2">ChiBcec1-1093</strain>
    </source>
</reference>
<evidence type="ECO:0000313" key="3">
    <source>
        <dbReference type="Proteomes" id="UP000824101"/>
    </source>
</evidence>
<feature type="transmembrane region" description="Helical" evidence="1">
    <location>
        <begin position="6"/>
        <end position="26"/>
    </location>
</feature>
<reference evidence="2" key="2">
    <citation type="submission" date="2021-04" db="EMBL/GenBank/DDBJ databases">
        <authorList>
            <person name="Gilroy R."/>
        </authorList>
    </citation>
    <scope>NUCLEOTIDE SEQUENCE</scope>
    <source>
        <strain evidence="2">ChiBcec1-1093</strain>
    </source>
</reference>
<sequence length="110" mass="12050">MALGLLMVMFVVMSAISVIGLSLMYLAKNSRKQRILFYVMAAWGMLIGAYSATSLPVNYTLERLITWGIGFLSVAGILVYIRSEEEKARMAARLLVTASVAGGIIKLFLL</sequence>
<comment type="caution">
    <text evidence="2">The sequence shown here is derived from an EMBL/GenBank/DDBJ whole genome shotgun (WGS) entry which is preliminary data.</text>
</comment>
<evidence type="ECO:0000313" key="2">
    <source>
        <dbReference type="EMBL" id="HIZ78333.1"/>
    </source>
</evidence>